<proteinExistence type="predicted"/>
<reference evidence="1" key="1">
    <citation type="journal article" date="2016" name="Ticks Tick Borne Dis.">
        <title>De novo assembly and annotation of the salivary gland transcriptome of Rhipicephalus appendiculatus male and female ticks during blood feeding.</title>
        <authorList>
            <person name="de Castro M.H."/>
            <person name="de Klerk D."/>
            <person name="Pienaar R."/>
            <person name="Latif A.A."/>
            <person name="Rees D.J."/>
            <person name="Mans B.J."/>
        </authorList>
    </citation>
    <scope>NUCLEOTIDE SEQUENCE</scope>
    <source>
        <tissue evidence="1">Salivary glands</tissue>
    </source>
</reference>
<dbReference type="AlphaFoldDB" id="A0A131YC38"/>
<sequence length="80" mass="9569">MRHSARFKKKLRESPNVAFFVHFFPSYTRLHRSSCPKRHLLILYVFPTLPHVCFGQSRNLVLCDIYIYIYIINERSSCCC</sequence>
<organism evidence="1">
    <name type="scientific">Rhipicephalus appendiculatus</name>
    <name type="common">Brown ear tick</name>
    <dbReference type="NCBI Taxonomy" id="34631"/>
    <lineage>
        <taxon>Eukaryota</taxon>
        <taxon>Metazoa</taxon>
        <taxon>Ecdysozoa</taxon>
        <taxon>Arthropoda</taxon>
        <taxon>Chelicerata</taxon>
        <taxon>Arachnida</taxon>
        <taxon>Acari</taxon>
        <taxon>Parasitiformes</taxon>
        <taxon>Ixodida</taxon>
        <taxon>Ixodoidea</taxon>
        <taxon>Ixodidae</taxon>
        <taxon>Rhipicephalinae</taxon>
        <taxon>Rhipicephalus</taxon>
        <taxon>Rhipicephalus</taxon>
    </lineage>
</organism>
<protein>
    <submittedName>
        <fullName evidence="1">Uncharacterized protein</fullName>
    </submittedName>
</protein>
<evidence type="ECO:0000313" key="1">
    <source>
        <dbReference type="EMBL" id="JAP76055.1"/>
    </source>
</evidence>
<accession>A0A131YC38</accession>
<name>A0A131YC38_RHIAP</name>
<dbReference type="EMBL" id="GEDV01012502">
    <property type="protein sequence ID" value="JAP76055.1"/>
    <property type="molecule type" value="Transcribed_RNA"/>
</dbReference>